<dbReference type="PANTHER" id="PTHR11945:SF776">
    <property type="entry name" value="AGAMOUS-LIKE 50-RELATED"/>
    <property type="match status" value="1"/>
</dbReference>
<dbReference type="CDD" id="cd00266">
    <property type="entry name" value="MADS_SRF_like"/>
    <property type="match status" value="1"/>
</dbReference>
<dbReference type="Proteomes" id="UP000189703">
    <property type="component" value="Unplaced"/>
</dbReference>
<dbReference type="GO" id="GO:0005634">
    <property type="term" value="C:nucleus"/>
    <property type="evidence" value="ECO:0007669"/>
    <property type="project" value="UniProtKB-SubCell"/>
</dbReference>
<keyword evidence="4" id="KW-0804">Transcription</keyword>
<gene>
    <name evidence="7" type="primary">LOC104599898</name>
</gene>
<keyword evidence="5" id="KW-0539">Nucleus</keyword>
<keyword evidence="3" id="KW-0238">DNA-binding</keyword>
<dbReference type="KEGG" id="nnu:104599898"/>
<organism evidence="6 7">
    <name type="scientific">Nelumbo nucifera</name>
    <name type="common">Sacred lotus</name>
    <dbReference type="NCBI Taxonomy" id="4432"/>
    <lineage>
        <taxon>Eukaryota</taxon>
        <taxon>Viridiplantae</taxon>
        <taxon>Streptophyta</taxon>
        <taxon>Embryophyta</taxon>
        <taxon>Tracheophyta</taxon>
        <taxon>Spermatophyta</taxon>
        <taxon>Magnoliopsida</taxon>
        <taxon>Proteales</taxon>
        <taxon>Nelumbonaceae</taxon>
        <taxon>Nelumbo</taxon>
    </lineage>
</organism>
<reference evidence="7" key="1">
    <citation type="submission" date="2025-08" db="UniProtKB">
        <authorList>
            <consortium name="RefSeq"/>
        </authorList>
    </citation>
    <scope>IDENTIFICATION</scope>
</reference>
<proteinExistence type="predicted"/>
<evidence type="ECO:0000256" key="1">
    <source>
        <dbReference type="ARBA" id="ARBA00004123"/>
    </source>
</evidence>
<dbReference type="GO" id="GO:0000981">
    <property type="term" value="F:DNA-binding transcription factor activity, RNA polymerase II-specific"/>
    <property type="evidence" value="ECO:0000318"/>
    <property type="project" value="GO_Central"/>
</dbReference>
<dbReference type="PROSITE" id="PS50066">
    <property type="entry name" value="MADS_BOX_2"/>
    <property type="match status" value="1"/>
</dbReference>
<evidence type="ECO:0000256" key="4">
    <source>
        <dbReference type="ARBA" id="ARBA00023163"/>
    </source>
</evidence>
<dbReference type="GeneID" id="104599898"/>
<dbReference type="OMA" id="NETEYPA"/>
<evidence type="ECO:0000313" key="6">
    <source>
        <dbReference type="Proteomes" id="UP000189703"/>
    </source>
</evidence>
<protein>
    <submittedName>
        <fullName evidence="7">Agamous-like MADS-box protein AGL80</fullName>
    </submittedName>
</protein>
<dbReference type="InterPro" id="IPR002100">
    <property type="entry name" value="TF_MADSbox"/>
</dbReference>
<keyword evidence="6" id="KW-1185">Reference proteome</keyword>
<evidence type="ECO:0000313" key="7">
    <source>
        <dbReference type="RefSeq" id="XP_010260943.1"/>
    </source>
</evidence>
<dbReference type="GO" id="GO:0000978">
    <property type="term" value="F:RNA polymerase II cis-regulatory region sequence-specific DNA binding"/>
    <property type="evidence" value="ECO:0000318"/>
    <property type="project" value="GO_Central"/>
</dbReference>
<evidence type="ECO:0000256" key="2">
    <source>
        <dbReference type="ARBA" id="ARBA00023015"/>
    </source>
</evidence>
<dbReference type="eggNOG" id="KOG0014">
    <property type="taxonomic scope" value="Eukaryota"/>
</dbReference>
<name>A0A1U8AG59_NELNU</name>
<dbReference type="InterPro" id="IPR033897">
    <property type="entry name" value="SRF-like_MADS-box"/>
</dbReference>
<comment type="subcellular location">
    <subcellularLocation>
        <location evidence="1">Nucleus</location>
    </subcellularLocation>
</comment>
<dbReference type="GO" id="GO:0045944">
    <property type="term" value="P:positive regulation of transcription by RNA polymerase II"/>
    <property type="evidence" value="ECO:0007669"/>
    <property type="project" value="InterPro"/>
</dbReference>
<dbReference type="Gene3D" id="3.40.1810.10">
    <property type="entry name" value="Transcription factor, MADS-box"/>
    <property type="match status" value="1"/>
</dbReference>
<dbReference type="GO" id="GO:0046983">
    <property type="term" value="F:protein dimerization activity"/>
    <property type="evidence" value="ECO:0007669"/>
    <property type="project" value="InterPro"/>
</dbReference>
<dbReference type="SUPFAM" id="SSF55455">
    <property type="entry name" value="SRF-like"/>
    <property type="match status" value="1"/>
</dbReference>
<dbReference type="RefSeq" id="XP_010260943.1">
    <property type="nucleotide sequence ID" value="XM_010262641.1"/>
</dbReference>
<dbReference type="AlphaFoldDB" id="A0A1U8AG59"/>
<dbReference type="InterPro" id="IPR036879">
    <property type="entry name" value="TF_MADSbox_sf"/>
</dbReference>
<keyword evidence="2" id="KW-0805">Transcription regulation</keyword>
<accession>A0A1U8AG59</accession>
<dbReference type="GO" id="GO:0006357">
    <property type="term" value="P:regulation of transcription by RNA polymerase II"/>
    <property type="evidence" value="ECO:0000318"/>
    <property type="project" value="GO_Central"/>
</dbReference>
<dbReference type="PRINTS" id="PR00404">
    <property type="entry name" value="MADSDOMAIN"/>
</dbReference>
<evidence type="ECO:0000256" key="5">
    <source>
        <dbReference type="ARBA" id="ARBA00023242"/>
    </source>
</evidence>
<dbReference type="Pfam" id="PF00319">
    <property type="entry name" value="SRF-TF"/>
    <property type="match status" value="1"/>
</dbReference>
<evidence type="ECO:0000256" key="3">
    <source>
        <dbReference type="ARBA" id="ARBA00023125"/>
    </source>
</evidence>
<dbReference type="OrthoDB" id="601557at2759"/>
<dbReference type="PANTHER" id="PTHR11945">
    <property type="entry name" value="MADS BOX PROTEIN"/>
    <property type="match status" value="1"/>
</dbReference>
<dbReference type="SMART" id="SM00432">
    <property type="entry name" value="MADS"/>
    <property type="match status" value="1"/>
</dbReference>
<sequence>MGRGKLKLEFISKESSRRTTFRKRMLGLKKKVKEFSTLCGVDACLIVHGLDQGDRPEICPENPDDVRRIISRFREHRREEIGKRNLGLRDILEDRKKKMEEQLARLRRKNNETEYPAWDDRFNHFTVEQLRQMGCRVGAMLEKVKAKIDWIQEKQQSVNGELTALIEYPLPLPPPPPNHNPPLFFSDEHLHCLPSVCGKGMMDAIPTFEQPLAYLGPFDRPLSVEYPSTALSHVFEQKGNPLMNHQNCDDWSSGVIQHPLFYDPTVVGPWNDMVVPSTMQPPASYFQYDH</sequence>